<gene>
    <name evidence="1" type="ORF">PAHAL_7G289700</name>
</gene>
<reference evidence="1" key="1">
    <citation type="submission" date="2018-04" db="EMBL/GenBank/DDBJ databases">
        <title>WGS assembly of Panicum hallii.</title>
        <authorList>
            <person name="Lovell J."/>
            <person name="Jenkins J."/>
            <person name="Lowry D."/>
            <person name="Mamidi S."/>
            <person name="Sreedasyam A."/>
            <person name="Weng X."/>
            <person name="Barry K."/>
            <person name="Bonette J."/>
            <person name="Campitelli B."/>
            <person name="Daum C."/>
            <person name="Gordon S."/>
            <person name="Gould B."/>
            <person name="Lipzen A."/>
            <person name="Macqueen A."/>
            <person name="Palacio-Mejia J."/>
            <person name="Plott C."/>
            <person name="Shakirov E."/>
            <person name="Shu S."/>
            <person name="Yoshinaga Y."/>
            <person name="Zane M."/>
            <person name="Rokhsar D."/>
            <person name="Grimwood J."/>
            <person name="Schmutz J."/>
            <person name="Juenger T."/>
        </authorList>
    </citation>
    <scope>NUCLEOTIDE SEQUENCE [LARGE SCALE GENOMIC DNA]</scope>
    <source>
        <strain evidence="1">FIL2</strain>
    </source>
</reference>
<proteinExistence type="predicted"/>
<sequence length="65" mass="7394">MGSDRPREEKALKCSGFGLLLCRHARIYTSRSSRVTSLIMDHKNAGFVGLIIADFRVKRFGFWCS</sequence>
<dbReference type="EMBL" id="CM008052">
    <property type="protein sequence ID" value="PAN40070.1"/>
    <property type="molecule type" value="Genomic_DNA"/>
</dbReference>
<name>A0A2S3IAA8_9POAL</name>
<dbReference type="Proteomes" id="UP000243499">
    <property type="component" value="Chromosome 7"/>
</dbReference>
<organism evidence="1">
    <name type="scientific">Panicum hallii</name>
    <dbReference type="NCBI Taxonomy" id="206008"/>
    <lineage>
        <taxon>Eukaryota</taxon>
        <taxon>Viridiplantae</taxon>
        <taxon>Streptophyta</taxon>
        <taxon>Embryophyta</taxon>
        <taxon>Tracheophyta</taxon>
        <taxon>Spermatophyta</taxon>
        <taxon>Magnoliopsida</taxon>
        <taxon>Liliopsida</taxon>
        <taxon>Poales</taxon>
        <taxon>Poaceae</taxon>
        <taxon>PACMAD clade</taxon>
        <taxon>Panicoideae</taxon>
        <taxon>Panicodae</taxon>
        <taxon>Paniceae</taxon>
        <taxon>Panicinae</taxon>
        <taxon>Panicum</taxon>
        <taxon>Panicum sect. Panicum</taxon>
    </lineage>
</organism>
<protein>
    <submittedName>
        <fullName evidence="1">Uncharacterized protein</fullName>
    </submittedName>
</protein>
<accession>A0A2S3IAA8</accession>
<dbReference type="AlphaFoldDB" id="A0A2S3IAA8"/>
<dbReference type="Gramene" id="PAN40070">
    <property type="protein sequence ID" value="PAN40070"/>
    <property type="gene ID" value="PAHAL_7G289700"/>
</dbReference>
<evidence type="ECO:0000313" key="1">
    <source>
        <dbReference type="EMBL" id="PAN40070.1"/>
    </source>
</evidence>